<comment type="subcellular location">
    <subcellularLocation>
        <location evidence="5">Cytoplasm</location>
    </subcellularLocation>
    <text evidence="5">Associates with late stage pre-50S ribosomal subunits.</text>
</comment>
<evidence type="ECO:0000256" key="6">
    <source>
        <dbReference type="SAM" id="MobiDB-lite"/>
    </source>
</evidence>
<evidence type="ECO:0000256" key="1">
    <source>
        <dbReference type="ARBA" id="ARBA00022490"/>
    </source>
</evidence>
<dbReference type="CDD" id="cd16331">
    <property type="entry name" value="YjgA-like"/>
    <property type="match status" value="1"/>
</dbReference>
<dbReference type="PIRSF" id="PIRSF016183">
    <property type="entry name" value="UCP016183"/>
    <property type="match status" value="1"/>
</dbReference>
<dbReference type="SUPFAM" id="SSF158710">
    <property type="entry name" value="PSPTO4464-like"/>
    <property type="match status" value="1"/>
</dbReference>
<dbReference type="PANTHER" id="PTHR38101:SF1">
    <property type="entry name" value="UPF0307 PROTEIN YJGA"/>
    <property type="match status" value="1"/>
</dbReference>
<dbReference type="InterPro" id="IPR006839">
    <property type="entry name" value="DarP"/>
</dbReference>
<dbReference type="InterPro" id="IPR023153">
    <property type="entry name" value="DarP_sf"/>
</dbReference>
<feature type="compositionally biased region" description="Basic and acidic residues" evidence="6">
    <location>
        <begin position="19"/>
        <end position="28"/>
    </location>
</feature>
<evidence type="ECO:0000313" key="9">
    <source>
        <dbReference type="Proteomes" id="UP000053096"/>
    </source>
</evidence>
<accession>A0A0M7GG76</accession>
<dbReference type="RefSeq" id="WP_043209830.1">
    <property type="nucleotide sequence ID" value="NZ_CAJGUP010000156.1"/>
</dbReference>
<comment type="function">
    <text evidence="5">Member of a network of 50S ribosomal subunit biogenesis factors which assembles along the 30S-50S interface, preventing incorrect 23S rRNA structures from forming. Promotes peptidyl transferase center (PTC) maturation.</text>
</comment>
<dbReference type="Pfam" id="PF04751">
    <property type="entry name" value="DarP"/>
    <property type="match status" value="1"/>
</dbReference>
<keyword evidence="4 5" id="KW-0694">RNA-binding</keyword>
<dbReference type="OrthoDB" id="5293604at2"/>
<dbReference type="EMBL" id="CP016440">
    <property type="protein sequence ID" value="ANY14894.1"/>
    <property type="molecule type" value="Genomic_DNA"/>
</dbReference>
<dbReference type="NCBIfam" id="NF003593">
    <property type="entry name" value="PRK05255.1-1"/>
    <property type="match status" value="1"/>
</dbReference>
<comment type="similarity">
    <text evidence="5">Belongs to the DarP family.</text>
</comment>
<dbReference type="GO" id="GO:0005829">
    <property type="term" value="C:cytosol"/>
    <property type="evidence" value="ECO:0007669"/>
    <property type="project" value="TreeGrafter"/>
</dbReference>
<evidence type="ECO:0000256" key="3">
    <source>
        <dbReference type="ARBA" id="ARBA00022730"/>
    </source>
</evidence>
<proteinExistence type="inferred from homology"/>
<dbReference type="Proteomes" id="UP000092950">
    <property type="component" value="Chromosome"/>
</dbReference>
<dbReference type="AlphaFoldDB" id="A0A0J6C943"/>
<feature type="region of interest" description="Disordered" evidence="6">
    <location>
        <begin position="1"/>
        <end position="28"/>
    </location>
</feature>
<dbReference type="GO" id="GO:0043022">
    <property type="term" value="F:ribosome binding"/>
    <property type="evidence" value="ECO:0007669"/>
    <property type="project" value="UniProtKB-UniRule"/>
</dbReference>
<evidence type="ECO:0000313" key="8">
    <source>
        <dbReference type="EMBL" id="CUI94382.1"/>
    </source>
</evidence>
<keyword evidence="10" id="KW-1185">Reference proteome</keyword>
<reference evidence="8 9" key="1">
    <citation type="submission" date="2015-09" db="EMBL/GenBank/DDBJ databases">
        <authorList>
            <person name="Jackson K.R."/>
            <person name="Lunt B.L."/>
            <person name="Fisher J.N.B."/>
            <person name="Gardner A.V."/>
            <person name="Bailey M.E."/>
            <person name="Deus L.M."/>
            <person name="Earl A.S."/>
            <person name="Gibby P.D."/>
            <person name="Hartmann K.A."/>
            <person name="Liu J.E."/>
            <person name="Manci A.M."/>
            <person name="Nielsen D.A."/>
            <person name="Solomon M.B."/>
            <person name="Breakwell D.P."/>
            <person name="Burnett S.H."/>
            <person name="Grose J.H."/>
        </authorList>
    </citation>
    <scope>NUCLEOTIDE SEQUENCE [LARGE SCALE GENOMIC DNA]</scope>
    <source>
        <strain evidence="8 9">2789STDY5608636</strain>
    </source>
</reference>
<sequence>MSFPDSETPVDDDGYDENGYDRPSKSQVKRDMHALLDLGKQLIGLSPERLRQLPLEERLYEAIREAQRTTSREGLRRQTHYVGKLMRAAPADEIRHQLDVWENGSREETAAMHRLEGLRERLIQDDEALTDLLARYPGADVQHLRAVIRAARKEAQHNAALQQGQEPQRKQYRALFQALKSLTQ</sequence>
<dbReference type="HAMAP" id="MF_00765">
    <property type="entry name" value="DarP"/>
    <property type="match status" value="1"/>
</dbReference>
<evidence type="ECO:0000256" key="5">
    <source>
        <dbReference type="HAMAP-Rule" id="MF_00765"/>
    </source>
</evidence>
<organism evidence="8 9">
    <name type="scientific">Bordetella pseudohinzii</name>
    <dbReference type="NCBI Taxonomy" id="1331258"/>
    <lineage>
        <taxon>Bacteria</taxon>
        <taxon>Pseudomonadati</taxon>
        <taxon>Pseudomonadota</taxon>
        <taxon>Betaproteobacteria</taxon>
        <taxon>Burkholderiales</taxon>
        <taxon>Alcaligenaceae</taxon>
        <taxon>Bordetella</taxon>
    </lineage>
</organism>
<dbReference type="Gene3D" id="1.10.60.30">
    <property type="entry name" value="PSPTO4464-like domains"/>
    <property type="match status" value="2"/>
</dbReference>
<dbReference type="EMBL" id="CYTV01000008">
    <property type="protein sequence ID" value="CUI94382.1"/>
    <property type="molecule type" value="Genomic_DNA"/>
</dbReference>
<accession>A0A0J6C943</accession>
<keyword evidence="1 5" id="KW-0963">Cytoplasm</keyword>
<keyword evidence="3 5" id="KW-0699">rRNA-binding</keyword>
<evidence type="ECO:0000256" key="4">
    <source>
        <dbReference type="ARBA" id="ARBA00022884"/>
    </source>
</evidence>
<dbReference type="PANTHER" id="PTHR38101">
    <property type="entry name" value="UPF0307 PROTEIN YJGA"/>
    <property type="match status" value="1"/>
</dbReference>
<dbReference type="KEGG" id="bpdz:BBN53_02685"/>
<evidence type="ECO:0000256" key="2">
    <source>
        <dbReference type="ARBA" id="ARBA00022517"/>
    </source>
</evidence>
<protein>
    <recommendedName>
        <fullName evidence="5">Dual-action ribosomal maturation protein DarP</fullName>
    </recommendedName>
    <alternativeName>
        <fullName evidence="5">Large ribosomal subunit assembly factor DarP</fullName>
    </alternativeName>
</protein>
<reference evidence="7 10" key="2">
    <citation type="submission" date="2016-07" db="EMBL/GenBank/DDBJ databases">
        <title>Complete genome sequences of Bordetella pseudohinzii.</title>
        <authorList>
            <person name="Spilker T."/>
            <person name="Darrah R."/>
            <person name="LiPuma J.J."/>
        </authorList>
    </citation>
    <scope>NUCLEOTIDE SEQUENCE [LARGE SCALE GENOMIC DNA]</scope>
    <source>
        <strain evidence="7 10">HI4681</strain>
    </source>
</reference>
<dbReference type="GO" id="GO:1902626">
    <property type="term" value="P:assembly of large subunit precursor of preribosome"/>
    <property type="evidence" value="ECO:0007669"/>
    <property type="project" value="UniProtKB-UniRule"/>
</dbReference>
<feature type="compositionally biased region" description="Acidic residues" evidence="6">
    <location>
        <begin position="8"/>
        <end position="18"/>
    </location>
</feature>
<dbReference type="Proteomes" id="UP000053096">
    <property type="component" value="Unassembled WGS sequence"/>
</dbReference>
<dbReference type="GO" id="GO:0019843">
    <property type="term" value="F:rRNA binding"/>
    <property type="evidence" value="ECO:0007669"/>
    <property type="project" value="UniProtKB-UniRule"/>
</dbReference>
<evidence type="ECO:0000313" key="7">
    <source>
        <dbReference type="EMBL" id="ANY14894.1"/>
    </source>
</evidence>
<gene>
    <name evidence="8" type="primary">yjgA</name>
    <name evidence="5" type="synonym">darP</name>
    <name evidence="7" type="ORF">BBN53_02685</name>
    <name evidence="8" type="ORF">ERS370011_02976</name>
</gene>
<name>A0A0J6C943_9BORD</name>
<evidence type="ECO:0000313" key="10">
    <source>
        <dbReference type="Proteomes" id="UP000092950"/>
    </source>
</evidence>
<keyword evidence="2 5" id="KW-0690">Ribosome biogenesis</keyword>